<evidence type="ECO:0000256" key="3">
    <source>
        <dbReference type="ARBA" id="ARBA00009595"/>
    </source>
</evidence>
<evidence type="ECO:0000256" key="6">
    <source>
        <dbReference type="ARBA" id="ARBA00022801"/>
    </source>
</evidence>
<evidence type="ECO:0000256" key="5">
    <source>
        <dbReference type="ARBA" id="ARBA00022723"/>
    </source>
</evidence>
<dbReference type="AlphaFoldDB" id="A0AAE3EEF3"/>
<dbReference type="NCBIfam" id="NF001299">
    <property type="entry name" value="PRK00241.1"/>
    <property type="match status" value="1"/>
</dbReference>
<keyword evidence="5" id="KW-0479">Metal-binding</keyword>
<dbReference type="EMBL" id="JAJEQR010000070">
    <property type="protein sequence ID" value="MCC2232486.1"/>
    <property type="molecule type" value="Genomic_DNA"/>
</dbReference>
<dbReference type="RefSeq" id="WP_308454891.1">
    <property type="nucleotide sequence ID" value="NZ_JAJEQR010000070.1"/>
</dbReference>
<comment type="cofactor">
    <cofactor evidence="1">
        <name>Mg(2+)</name>
        <dbReference type="ChEBI" id="CHEBI:18420"/>
    </cofactor>
</comment>
<dbReference type="Pfam" id="PF00293">
    <property type="entry name" value="NUDIX"/>
    <property type="match status" value="1"/>
</dbReference>
<keyword evidence="8" id="KW-0520">NAD</keyword>
<dbReference type="Proteomes" id="UP001198182">
    <property type="component" value="Unassembled WGS sequence"/>
</dbReference>
<name>A0AAE3EEF3_9FIRM</name>
<evidence type="ECO:0000256" key="1">
    <source>
        <dbReference type="ARBA" id="ARBA00001946"/>
    </source>
</evidence>
<evidence type="ECO:0000259" key="10">
    <source>
        <dbReference type="PROSITE" id="PS51462"/>
    </source>
</evidence>
<organism evidence="11 12">
    <name type="scientific">Hominifimenecus microfluidus</name>
    <dbReference type="NCBI Taxonomy" id="2885348"/>
    <lineage>
        <taxon>Bacteria</taxon>
        <taxon>Bacillati</taxon>
        <taxon>Bacillota</taxon>
        <taxon>Clostridia</taxon>
        <taxon>Lachnospirales</taxon>
        <taxon>Lachnospiraceae</taxon>
        <taxon>Hominifimenecus</taxon>
    </lineage>
</organism>
<feature type="domain" description="Nudix hydrolase" evidence="10">
    <location>
        <begin position="148"/>
        <end position="274"/>
    </location>
</feature>
<dbReference type="GO" id="GO:0046872">
    <property type="term" value="F:metal ion binding"/>
    <property type="evidence" value="ECO:0007669"/>
    <property type="project" value="UniProtKB-KW"/>
</dbReference>
<evidence type="ECO:0000256" key="4">
    <source>
        <dbReference type="ARBA" id="ARBA00012381"/>
    </source>
</evidence>
<dbReference type="GO" id="GO:0006742">
    <property type="term" value="P:NADP+ catabolic process"/>
    <property type="evidence" value="ECO:0007669"/>
    <property type="project" value="TreeGrafter"/>
</dbReference>
<dbReference type="EC" id="3.6.1.22" evidence="4"/>
<accession>A0AAE3EEF3</accession>
<dbReference type="InterPro" id="IPR050241">
    <property type="entry name" value="NAD-cap_RNA_hydrolase_NudC"/>
</dbReference>
<evidence type="ECO:0000256" key="2">
    <source>
        <dbReference type="ARBA" id="ARBA00001947"/>
    </source>
</evidence>
<comment type="catalytic activity">
    <reaction evidence="9">
        <text>a 5'-end NAD(+)-phospho-ribonucleoside in mRNA + H2O = a 5'-end phospho-adenosine-phospho-ribonucleoside in mRNA + beta-nicotinamide D-ribonucleotide + 2 H(+)</text>
        <dbReference type="Rhea" id="RHEA:60876"/>
        <dbReference type="Rhea" id="RHEA-COMP:15698"/>
        <dbReference type="Rhea" id="RHEA-COMP:15719"/>
        <dbReference type="ChEBI" id="CHEBI:14649"/>
        <dbReference type="ChEBI" id="CHEBI:15377"/>
        <dbReference type="ChEBI" id="CHEBI:15378"/>
        <dbReference type="ChEBI" id="CHEBI:144029"/>
        <dbReference type="ChEBI" id="CHEBI:144051"/>
    </reaction>
    <physiologicalReaction direction="left-to-right" evidence="9">
        <dbReference type="Rhea" id="RHEA:60877"/>
    </physiologicalReaction>
</comment>
<evidence type="ECO:0000256" key="8">
    <source>
        <dbReference type="ARBA" id="ARBA00023027"/>
    </source>
</evidence>
<dbReference type="GO" id="GO:0035529">
    <property type="term" value="F:NADH pyrophosphatase activity"/>
    <property type="evidence" value="ECO:0007669"/>
    <property type="project" value="TreeGrafter"/>
</dbReference>
<keyword evidence="7" id="KW-0460">Magnesium</keyword>
<dbReference type="Gene3D" id="3.90.79.20">
    <property type="match status" value="1"/>
</dbReference>
<dbReference type="PROSITE" id="PS51462">
    <property type="entry name" value="NUDIX"/>
    <property type="match status" value="1"/>
</dbReference>
<gene>
    <name evidence="11" type="primary">nudC</name>
    <name evidence="11" type="ORF">LKD81_16065</name>
</gene>
<dbReference type="Pfam" id="PF09297">
    <property type="entry name" value="Zn_ribbon_NUD"/>
    <property type="match status" value="1"/>
</dbReference>
<dbReference type="GO" id="GO:0019677">
    <property type="term" value="P:NAD+ catabolic process"/>
    <property type="evidence" value="ECO:0007669"/>
    <property type="project" value="TreeGrafter"/>
</dbReference>
<dbReference type="InterPro" id="IPR049734">
    <property type="entry name" value="NudC-like_C"/>
</dbReference>
<dbReference type="CDD" id="cd03429">
    <property type="entry name" value="NUDIX_NADH_pyrophosphatase_Nudt13"/>
    <property type="match status" value="1"/>
</dbReference>
<comment type="cofactor">
    <cofactor evidence="2">
        <name>Zn(2+)</name>
        <dbReference type="ChEBI" id="CHEBI:29105"/>
    </cofactor>
</comment>
<dbReference type="InterPro" id="IPR000086">
    <property type="entry name" value="NUDIX_hydrolase_dom"/>
</dbReference>
<dbReference type="PANTHER" id="PTHR42904">
    <property type="entry name" value="NUDIX HYDROLASE, NUDC SUBFAMILY"/>
    <property type="match status" value="1"/>
</dbReference>
<sequence length="279" mass="31681">MIQEIAPHIYDNAFAHRRKLQPEDSVLAFTEDLKNVLVDSNGKFPEAANFSAAEQERMTYLFTIDAQAFFSLENLEQTAEEPEGLHWDPAAMFRTMRPEYLGFAGVTGMQLVRWTRNHQFCGRCGTPLVPSSIERAFCCEHCGNIVYPRICPGVIVAVVDKEKERLLLTRYAGRKGGNYALIAGFSEVGETLEETARREVMEEVGLKIRNLRYYASQPWSFSDTLLAGFYAELDGSDEIQLEREELSEGVWLSREEIPVQDTSISLTGTMIERFRNGEE</sequence>
<dbReference type="Gene3D" id="3.90.79.10">
    <property type="entry name" value="Nucleoside Triphosphate Pyrophosphohydrolase"/>
    <property type="match status" value="1"/>
</dbReference>
<dbReference type="InterPro" id="IPR020084">
    <property type="entry name" value="NUDIX_hydrolase_CS"/>
</dbReference>
<evidence type="ECO:0000256" key="9">
    <source>
        <dbReference type="ARBA" id="ARBA00023679"/>
    </source>
</evidence>
<comment type="similarity">
    <text evidence="3">Belongs to the Nudix hydrolase family. NudC subfamily.</text>
</comment>
<dbReference type="InterPro" id="IPR015376">
    <property type="entry name" value="Znr_NADH_PPase"/>
</dbReference>
<keyword evidence="6 11" id="KW-0378">Hydrolase</keyword>
<dbReference type="SUPFAM" id="SSF55811">
    <property type="entry name" value="Nudix"/>
    <property type="match status" value="1"/>
</dbReference>
<keyword evidence="12" id="KW-1185">Reference proteome</keyword>
<proteinExistence type="inferred from homology"/>
<dbReference type="PROSITE" id="PS00893">
    <property type="entry name" value="NUDIX_BOX"/>
    <property type="match status" value="1"/>
</dbReference>
<evidence type="ECO:0000313" key="11">
    <source>
        <dbReference type="EMBL" id="MCC2232486.1"/>
    </source>
</evidence>
<evidence type="ECO:0000256" key="7">
    <source>
        <dbReference type="ARBA" id="ARBA00022842"/>
    </source>
</evidence>
<evidence type="ECO:0000313" key="12">
    <source>
        <dbReference type="Proteomes" id="UP001198182"/>
    </source>
</evidence>
<dbReference type="InterPro" id="IPR015797">
    <property type="entry name" value="NUDIX_hydrolase-like_dom_sf"/>
</dbReference>
<reference evidence="11" key="1">
    <citation type="submission" date="2021-10" db="EMBL/GenBank/DDBJ databases">
        <title>Anaerobic single-cell dispensing facilitates the cultivation of human gut bacteria.</title>
        <authorList>
            <person name="Afrizal A."/>
        </authorList>
    </citation>
    <scope>NUCLEOTIDE SEQUENCE</scope>
    <source>
        <strain evidence="11">CLA-AA-H215</strain>
    </source>
</reference>
<dbReference type="PANTHER" id="PTHR42904:SF6">
    <property type="entry name" value="NAD-CAPPED RNA HYDROLASE NUDT12"/>
    <property type="match status" value="1"/>
</dbReference>
<comment type="caution">
    <text evidence="11">The sequence shown here is derived from an EMBL/GenBank/DDBJ whole genome shotgun (WGS) entry which is preliminary data.</text>
</comment>
<protein>
    <recommendedName>
        <fullName evidence="4">NAD(+) diphosphatase</fullName>
        <ecNumber evidence="4">3.6.1.22</ecNumber>
    </recommendedName>
</protein>
<dbReference type="GO" id="GO:0005829">
    <property type="term" value="C:cytosol"/>
    <property type="evidence" value="ECO:0007669"/>
    <property type="project" value="TreeGrafter"/>
</dbReference>